<dbReference type="Proteomes" id="UP000241444">
    <property type="component" value="Unassembled WGS sequence"/>
</dbReference>
<evidence type="ECO:0000313" key="2">
    <source>
        <dbReference type="Proteomes" id="UP000241444"/>
    </source>
</evidence>
<keyword evidence="2" id="KW-1185">Reference proteome</keyword>
<reference evidence="2" key="1">
    <citation type="submission" date="2017-11" db="EMBL/GenBank/DDBJ databases">
        <authorList>
            <person name="Kuznetsova I."/>
            <person name="Sazanova A."/>
            <person name="Chirak E."/>
            <person name="Safronova V."/>
            <person name="Willems A."/>
        </authorList>
    </citation>
    <scope>NUCLEOTIDE SEQUENCE [LARGE SCALE GENOMIC DNA]</scope>
    <source>
        <strain evidence="2">STM 196</strain>
    </source>
</reference>
<dbReference type="EMBL" id="PGGO01000002">
    <property type="protein sequence ID" value="PSH70215.1"/>
    <property type="molecule type" value="Genomic_DNA"/>
</dbReference>
<evidence type="ECO:0000313" key="1">
    <source>
        <dbReference type="EMBL" id="PSH70215.1"/>
    </source>
</evidence>
<dbReference type="OrthoDB" id="8116881at2"/>
<organism evidence="1 2">
    <name type="scientific">Phyllobacterium brassicacearum</name>
    <dbReference type="NCBI Taxonomy" id="314235"/>
    <lineage>
        <taxon>Bacteria</taxon>
        <taxon>Pseudomonadati</taxon>
        <taxon>Pseudomonadota</taxon>
        <taxon>Alphaproteobacteria</taxon>
        <taxon>Hyphomicrobiales</taxon>
        <taxon>Phyllobacteriaceae</taxon>
        <taxon>Phyllobacterium</taxon>
    </lineage>
</organism>
<proteinExistence type="predicted"/>
<protein>
    <submittedName>
        <fullName evidence="1">Uncharacterized protein</fullName>
    </submittedName>
</protein>
<comment type="caution">
    <text evidence="1">The sequence shown here is derived from an EMBL/GenBank/DDBJ whole genome shotgun (WGS) entry which is preliminary data.</text>
</comment>
<name>A0A2P7BUT0_9HYPH</name>
<gene>
    <name evidence="1" type="ORF">CU102_03760</name>
</gene>
<accession>A0A2P7BUT0</accession>
<dbReference type="AlphaFoldDB" id="A0A2P7BUT0"/>
<dbReference type="RefSeq" id="WP_106709629.1">
    <property type="nucleotide sequence ID" value="NZ_PGGO01000002.1"/>
</dbReference>
<sequence>MNTARLILVVAFTRTDDGELVPAYDPMQFNTEEDAIGMARSLAASCTGVLAWSRDAQPDICEYGPPTILFPEME</sequence>